<dbReference type="AlphaFoldDB" id="A0A917ZL87"/>
<dbReference type="SUPFAM" id="SSF53649">
    <property type="entry name" value="Alkaline phosphatase-like"/>
    <property type="match status" value="1"/>
</dbReference>
<dbReference type="InterPro" id="IPR017850">
    <property type="entry name" value="Alkaline_phosphatase_core_sf"/>
</dbReference>
<dbReference type="GO" id="GO:0004065">
    <property type="term" value="F:arylsulfatase activity"/>
    <property type="evidence" value="ECO:0007669"/>
    <property type="project" value="TreeGrafter"/>
</dbReference>
<evidence type="ECO:0000259" key="5">
    <source>
        <dbReference type="Pfam" id="PF00884"/>
    </source>
</evidence>
<evidence type="ECO:0000256" key="1">
    <source>
        <dbReference type="ARBA" id="ARBA00008779"/>
    </source>
</evidence>
<name>A0A917ZL87_9GAMM</name>
<keyword evidence="3" id="KW-0378">Hydrolase</keyword>
<comment type="caution">
    <text evidence="6">The sequence shown here is derived from an EMBL/GenBank/DDBJ whole genome shotgun (WGS) entry which is preliminary data.</text>
</comment>
<dbReference type="PROSITE" id="PS00149">
    <property type="entry name" value="SULFATASE_2"/>
    <property type="match status" value="1"/>
</dbReference>
<evidence type="ECO:0000256" key="3">
    <source>
        <dbReference type="ARBA" id="ARBA00022801"/>
    </source>
</evidence>
<reference evidence="6 7" key="1">
    <citation type="journal article" date="2014" name="Int. J. Syst. Evol. Microbiol.">
        <title>Complete genome sequence of Corynebacterium casei LMG S-19264T (=DSM 44701T), isolated from a smear-ripened cheese.</title>
        <authorList>
            <consortium name="US DOE Joint Genome Institute (JGI-PGF)"/>
            <person name="Walter F."/>
            <person name="Albersmeier A."/>
            <person name="Kalinowski J."/>
            <person name="Ruckert C."/>
        </authorList>
    </citation>
    <scope>NUCLEOTIDE SEQUENCE [LARGE SCALE GENOMIC DNA]</scope>
    <source>
        <strain evidence="6 7">CGMCC 1.7286</strain>
    </source>
</reference>
<dbReference type="Gene3D" id="3.30.1120.10">
    <property type="match status" value="1"/>
</dbReference>
<dbReference type="PROSITE" id="PS00523">
    <property type="entry name" value="SULFATASE_1"/>
    <property type="match status" value="1"/>
</dbReference>
<dbReference type="PANTHER" id="PTHR42693">
    <property type="entry name" value="ARYLSULFATASE FAMILY MEMBER"/>
    <property type="match status" value="1"/>
</dbReference>
<evidence type="ECO:0000256" key="4">
    <source>
        <dbReference type="ARBA" id="ARBA00022837"/>
    </source>
</evidence>
<protein>
    <submittedName>
        <fullName evidence="6">Arylsulfatase</fullName>
    </submittedName>
</protein>
<dbReference type="Proteomes" id="UP000599578">
    <property type="component" value="Unassembled WGS sequence"/>
</dbReference>
<evidence type="ECO:0000256" key="2">
    <source>
        <dbReference type="ARBA" id="ARBA00022723"/>
    </source>
</evidence>
<dbReference type="EMBL" id="BMLT01000009">
    <property type="protein sequence ID" value="GGO85363.1"/>
    <property type="molecule type" value="Genomic_DNA"/>
</dbReference>
<dbReference type="PANTHER" id="PTHR42693:SF33">
    <property type="entry name" value="ARYLSULFATASE"/>
    <property type="match status" value="1"/>
</dbReference>
<evidence type="ECO:0000313" key="7">
    <source>
        <dbReference type="Proteomes" id="UP000599578"/>
    </source>
</evidence>
<feature type="domain" description="Sulfatase N-terminal" evidence="5">
    <location>
        <begin position="14"/>
        <end position="418"/>
    </location>
</feature>
<keyword evidence="2" id="KW-0479">Metal-binding</keyword>
<sequence length="545" mass="61631">MLAAASLVHATEKPNILLIVADDLGYSDIGAFGSEIPTPNLDELAFEGVRLTSFHTAPTCSPTRAMLLTGIDSHQAGLGNMAELLTAEQKGQPGYEGYLNNSVATLPEVLRDNGYNTYMVGKWHLGGTEERSPAARGFDKSFALMQGGASHFDNRAIMAGDPIATYRDNGKIVDLPKDFFSTDFYTDQVMSYIGDDLEQKKPFFAYVAYTAPHWPLHAPEEYLKKYEGHYEEGYEQVRQARLKRMRELDIIDSSVTENTPLKQLPRWNELTDEQRKIETRRMQIYAAMVDNLDHNIGRLLQWLDQKGELDNTVVLFMSDNGADGNSPATGPGNYDWITNDFDNSYENMGRVNSYVWYGAQWGQVSATPFPLFKGFPSEGGITAPAIIRMPKQNTGGEINRQFIHVMDVMPTFLEMAGVKEVSSPYNGRDVRNIQGRSFLPVLNNKPIEERAIGWELFGRLALSKGDWKIRWLDKPYGKGEWELFNLKKDPTERYDISQENPKKLAEMLNEWNSYVKENGVFPSDPDKIKKIGYSFKTCVFEHCVQ</sequence>
<dbReference type="InterPro" id="IPR050738">
    <property type="entry name" value="Sulfatase"/>
</dbReference>
<dbReference type="GO" id="GO:0046872">
    <property type="term" value="F:metal ion binding"/>
    <property type="evidence" value="ECO:0007669"/>
    <property type="project" value="UniProtKB-KW"/>
</dbReference>
<keyword evidence="4" id="KW-0106">Calcium</keyword>
<dbReference type="RefSeq" id="WP_188861780.1">
    <property type="nucleotide sequence ID" value="NZ_BMLT01000009.1"/>
</dbReference>
<accession>A0A917ZL87</accession>
<dbReference type="InterPro" id="IPR024607">
    <property type="entry name" value="Sulfatase_CS"/>
</dbReference>
<organism evidence="6 7">
    <name type="scientific">Marinobacterium nitratireducens</name>
    <dbReference type="NCBI Taxonomy" id="518897"/>
    <lineage>
        <taxon>Bacteria</taxon>
        <taxon>Pseudomonadati</taxon>
        <taxon>Pseudomonadota</taxon>
        <taxon>Gammaproteobacteria</taxon>
        <taxon>Oceanospirillales</taxon>
        <taxon>Oceanospirillaceae</taxon>
        <taxon>Marinobacterium</taxon>
    </lineage>
</organism>
<dbReference type="Gene3D" id="3.40.720.10">
    <property type="entry name" value="Alkaline Phosphatase, subunit A"/>
    <property type="match status" value="1"/>
</dbReference>
<keyword evidence="7" id="KW-1185">Reference proteome</keyword>
<dbReference type="InterPro" id="IPR000917">
    <property type="entry name" value="Sulfatase_N"/>
</dbReference>
<dbReference type="CDD" id="cd16025">
    <property type="entry name" value="PAS_like"/>
    <property type="match status" value="1"/>
</dbReference>
<evidence type="ECO:0000313" key="6">
    <source>
        <dbReference type="EMBL" id="GGO85363.1"/>
    </source>
</evidence>
<dbReference type="Pfam" id="PF00884">
    <property type="entry name" value="Sulfatase"/>
    <property type="match status" value="1"/>
</dbReference>
<comment type="similarity">
    <text evidence="1">Belongs to the sulfatase family.</text>
</comment>
<gene>
    <name evidence="6" type="primary">atsA</name>
    <name evidence="6" type="ORF">GCM10011348_33720</name>
</gene>
<proteinExistence type="inferred from homology"/>